<comment type="caution">
    <text evidence="1">The sequence shown here is derived from an EMBL/GenBank/DDBJ whole genome shotgun (WGS) entry which is preliminary data.</text>
</comment>
<evidence type="ECO:0000313" key="2">
    <source>
        <dbReference type="Proteomes" id="UP001054837"/>
    </source>
</evidence>
<dbReference type="Proteomes" id="UP001054837">
    <property type="component" value="Unassembled WGS sequence"/>
</dbReference>
<keyword evidence="2" id="KW-1185">Reference proteome</keyword>
<gene>
    <name evidence="1" type="ORF">CDAR_114321</name>
</gene>
<dbReference type="AlphaFoldDB" id="A0AAV4T538"/>
<evidence type="ECO:0000313" key="1">
    <source>
        <dbReference type="EMBL" id="GIY40299.1"/>
    </source>
</evidence>
<sequence length="98" mass="11161">MHVSSNVFLTRHFVNCPGFLSHPVKGSFFNKLHSFRDPIKDVPTQITAPLPHSDRRRFHREALKLGSIPIRDLIKTPRIHRGCPLRGVLRMEAEASVA</sequence>
<organism evidence="1 2">
    <name type="scientific">Caerostris darwini</name>
    <dbReference type="NCBI Taxonomy" id="1538125"/>
    <lineage>
        <taxon>Eukaryota</taxon>
        <taxon>Metazoa</taxon>
        <taxon>Ecdysozoa</taxon>
        <taxon>Arthropoda</taxon>
        <taxon>Chelicerata</taxon>
        <taxon>Arachnida</taxon>
        <taxon>Araneae</taxon>
        <taxon>Araneomorphae</taxon>
        <taxon>Entelegynae</taxon>
        <taxon>Araneoidea</taxon>
        <taxon>Araneidae</taxon>
        <taxon>Caerostris</taxon>
    </lineage>
</organism>
<reference evidence="1 2" key="1">
    <citation type="submission" date="2021-06" db="EMBL/GenBank/DDBJ databases">
        <title>Caerostris darwini draft genome.</title>
        <authorList>
            <person name="Kono N."/>
            <person name="Arakawa K."/>
        </authorList>
    </citation>
    <scope>NUCLEOTIDE SEQUENCE [LARGE SCALE GENOMIC DNA]</scope>
</reference>
<proteinExistence type="predicted"/>
<protein>
    <submittedName>
        <fullName evidence="1">Uncharacterized protein</fullName>
    </submittedName>
</protein>
<name>A0AAV4T538_9ARAC</name>
<dbReference type="EMBL" id="BPLQ01008915">
    <property type="protein sequence ID" value="GIY40299.1"/>
    <property type="molecule type" value="Genomic_DNA"/>
</dbReference>
<accession>A0AAV4T538</accession>